<keyword evidence="4" id="KW-1185">Reference proteome</keyword>
<accession>H8L6P8</accession>
<evidence type="ECO:0000256" key="1">
    <source>
        <dbReference type="SAM" id="Coils"/>
    </source>
</evidence>
<feature type="coiled-coil region" evidence="1">
    <location>
        <begin position="73"/>
        <end position="100"/>
    </location>
</feature>
<dbReference type="STRING" id="767434.Fraau_2505"/>
<sequence>MADSLREQLLKSGIAKQVPETRPARPAGSKPGQGRAAAKSGAALRGKGGGHPVSSRKAAGDGEDINLAKAWAVRAQVEQKEKRQAEAEAAEKARQKRERKLKLQQLLEGKALNIEAAEQVRHFTYGGKIRRIYVNDEQLKALNAGELGVVQKDGRYLLVSRDIALEVQTLEPRVLALLVEPGQGGVDEDGIPDDLMW</sequence>
<evidence type="ECO:0000313" key="4">
    <source>
        <dbReference type="Proteomes" id="UP000005234"/>
    </source>
</evidence>
<dbReference type="InterPro" id="IPR018636">
    <property type="entry name" value="DUF2058"/>
</dbReference>
<dbReference type="OrthoDB" id="5294470at2"/>
<gene>
    <name evidence="3" type="ordered locus">Fraau_2505</name>
</gene>
<feature type="region of interest" description="Disordered" evidence="2">
    <location>
        <begin position="1"/>
        <end position="61"/>
    </location>
</feature>
<name>H8L6P8_FRAAD</name>
<dbReference type="HOGENOM" id="CLU_098678_1_0_6"/>
<dbReference type="eggNOG" id="COG3122">
    <property type="taxonomic scope" value="Bacteria"/>
</dbReference>
<dbReference type="Proteomes" id="UP000005234">
    <property type="component" value="Chromosome"/>
</dbReference>
<dbReference type="RefSeq" id="WP_014403867.1">
    <property type="nucleotide sequence ID" value="NC_017033.1"/>
</dbReference>
<proteinExistence type="predicted"/>
<dbReference type="AlphaFoldDB" id="H8L6P8"/>
<protein>
    <recommendedName>
        <fullName evidence="5">Nucleoprotein/polynucleotide-associated enzyme</fullName>
    </recommendedName>
</protein>
<evidence type="ECO:0008006" key="5">
    <source>
        <dbReference type="Google" id="ProtNLM"/>
    </source>
</evidence>
<keyword evidence="1" id="KW-0175">Coiled coil</keyword>
<reference evidence="3" key="1">
    <citation type="submission" date="2012-02" db="EMBL/GenBank/DDBJ databases">
        <title>The complete genome of Frateuria aurantia DSM 6220.</title>
        <authorList>
            <consortium name="US DOE Joint Genome Institute (JGI-PGF)"/>
            <person name="Lucas S."/>
            <person name="Copeland A."/>
            <person name="Lapidus A."/>
            <person name="Glavina del Rio T."/>
            <person name="Dalin E."/>
            <person name="Tice H."/>
            <person name="Bruce D."/>
            <person name="Goodwin L."/>
            <person name="Pitluck S."/>
            <person name="Peters L."/>
            <person name="Ovchinnikova G."/>
            <person name="Teshima H."/>
            <person name="Kyrpides N."/>
            <person name="Mavromatis K."/>
            <person name="Ivanova N."/>
            <person name="Brettin T."/>
            <person name="Detter J.C."/>
            <person name="Han C."/>
            <person name="Larimer F."/>
            <person name="Land M."/>
            <person name="Hauser L."/>
            <person name="Markowitz V."/>
            <person name="Cheng J.-F."/>
            <person name="Hugenholtz P."/>
            <person name="Woyke T."/>
            <person name="Wu D."/>
            <person name="Brambilla E."/>
            <person name="Klenk H.-P."/>
            <person name="Eisen J.A."/>
        </authorList>
    </citation>
    <scope>NUCLEOTIDE SEQUENCE</scope>
    <source>
        <strain evidence="3">DSM 6220</strain>
    </source>
</reference>
<evidence type="ECO:0000313" key="3">
    <source>
        <dbReference type="EMBL" id="AFC86864.1"/>
    </source>
</evidence>
<dbReference type="KEGG" id="fau:Fraau_2505"/>
<evidence type="ECO:0000256" key="2">
    <source>
        <dbReference type="SAM" id="MobiDB-lite"/>
    </source>
</evidence>
<organism evidence="3 4">
    <name type="scientific">Frateuria aurantia (strain ATCC 33424 / DSM 6220 / KCTC 2777 / LMG 1558 / NBRC 3245 / NCIMB 13370)</name>
    <name type="common">Acetobacter aurantius</name>
    <dbReference type="NCBI Taxonomy" id="767434"/>
    <lineage>
        <taxon>Bacteria</taxon>
        <taxon>Pseudomonadati</taxon>
        <taxon>Pseudomonadota</taxon>
        <taxon>Gammaproteobacteria</taxon>
        <taxon>Lysobacterales</taxon>
        <taxon>Rhodanobacteraceae</taxon>
        <taxon>Frateuria</taxon>
    </lineage>
</organism>
<dbReference type="Pfam" id="PF09831">
    <property type="entry name" value="DUF2058"/>
    <property type="match status" value="1"/>
</dbReference>
<dbReference type="EMBL" id="CP003350">
    <property type="protein sequence ID" value="AFC86864.1"/>
    <property type="molecule type" value="Genomic_DNA"/>
</dbReference>